<evidence type="ECO:0000256" key="3">
    <source>
        <dbReference type="ARBA" id="ARBA00022763"/>
    </source>
</evidence>
<feature type="compositionally biased region" description="Basic and acidic residues" evidence="6">
    <location>
        <begin position="320"/>
        <end position="331"/>
    </location>
</feature>
<dbReference type="PROSITE" id="PS50172">
    <property type="entry name" value="BRCT"/>
    <property type="match status" value="1"/>
</dbReference>
<dbReference type="Proteomes" id="UP001202328">
    <property type="component" value="Unassembled WGS sequence"/>
</dbReference>
<feature type="compositionally biased region" description="Basic and acidic residues" evidence="6">
    <location>
        <begin position="1"/>
        <end position="13"/>
    </location>
</feature>
<evidence type="ECO:0000256" key="2">
    <source>
        <dbReference type="ARBA" id="ARBA00022737"/>
    </source>
</evidence>
<dbReference type="InterPro" id="IPR036420">
    <property type="entry name" value="BRCT_dom_sf"/>
</dbReference>
<dbReference type="GO" id="GO:0000012">
    <property type="term" value="P:single strand break repair"/>
    <property type="evidence" value="ECO:0007669"/>
    <property type="project" value="InterPro"/>
</dbReference>
<feature type="region of interest" description="Disordered" evidence="6">
    <location>
        <begin position="1"/>
        <end position="60"/>
    </location>
</feature>
<protein>
    <recommendedName>
        <fullName evidence="7">BRCT domain-containing protein</fullName>
    </recommendedName>
</protein>
<evidence type="ECO:0000256" key="1">
    <source>
        <dbReference type="ARBA" id="ARBA00004123"/>
    </source>
</evidence>
<keyword evidence="9" id="KW-1185">Reference proteome</keyword>
<evidence type="ECO:0000256" key="5">
    <source>
        <dbReference type="ARBA" id="ARBA00023242"/>
    </source>
</evidence>
<dbReference type="EMBL" id="JAJJMB010008429">
    <property type="protein sequence ID" value="KAI3923614.1"/>
    <property type="molecule type" value="Genomic_DNA"/>
</dbReference>
<evidence type="ECO:0000256" key="4">
    <source>
        <dbReference type="ARBA" id="ARBA00023204"/>
    </source>
</evidence>
<keyword evidence="4" id="KW-0234">DNA repair</keyword>
<dbReference type="Pfam" id="PF12738">
    <property type="entry name" value="PTCB-BRCT"/>
    <property type="match status" value="1"/>
</dbReference>
<dbReference type="InterPro" id="IPR045080">
    <property type="entry name" value="BRCT_XRCC1_rpt1"/>
</dbReference>
<name>A0AAD4SVJ1_9MAGN</name>
<feature type="domain" description="BRCT" evidence="7">
    <location>
        <begin position="61"/>
        <end position="149"/>
    </location>
</feature>
<accession>A0AAD4SVJ1</accession>
<feature type="region of interest" description="Disordered" evidence="6">
    <location>
        <begin position="319"/>
        <end position="353"/>
    </location>
</feature>
<dbReference type="GO" id="GO:0005634">
    <property type="term" value="C:nucleus"/>
    <property type="evidence" value="ECO:0007669"/>
    <property type="project" value="UniProtKB-SubCell"/>
</dbReference>
<dbReference type="PANTHER" id="PTHR11370:SF5">
    <property type="entry name" value="DNA REPAIR PROTEIN XRCC1"/>
    <property type="match status" value="1"/>
</dbReference>
<evidence type="ECO:0000259" key="7">
    <source>
        <dbReference type="PROSITE" id="PS50172"/>
    </source>
</evidence>
<dbReference type="Gene3D" id="3.40.50.10190">
    <property type="entry name" value="BRCT domain"/>
    <property type="match status" value="1"/>
</dbReference>
<dbReference type="GO" id="GO:0003684">
    <property type="term" value="F:damaged DNA binding"/>
    <property type="evidence" value="ECO:0007669"/>
    <property type="project" value="InterPro"/>
</dbReference>
<sequence>MPDDKSNPKDSKRNFPAWMSSQQKGGGGESSEGEKSTDDSNEPQSSTNHSKKETKSNEKSSFSELMEGVVFVLSGFVNPERGTLRSQALEMGSEFKQDWNSDCTLLVCAFANTPKFRQVESDGGTIISKGWISECHKQRQLVGIEPYLLHAGKPWRKTLTRDAKRDHESTPTSRPRKQAKGSSNPKASASASSKLDGSPNSVKERLAPSKVKRWAMDDLNKTISWLEGQDETPEPSEVKKIAVEGILTCLQDAIDSLEQNQDIKQATEQWRFIPRVVEELVRIEDTRNNNSSFSSEDLCLQAMNCKQIYEMEFDSFLGETTEREKEQKTAERSMNGETTDVKSKDAAYDSDSTIEMTEEEIDYAYKTVASKICR</sequence>
<organism evidence="8 9">
    <name type="scientific">Papaver atlanticum</name>
    <dbReference type="NCBI Taxonomy" id="357466"/>
    <lineage>
        <taxon>Eukaryota</taxon>
        <taxon>Viridiplantae</taxon>
        <taxon>Streptophyta</taxon>
        <taxon>Embryophyta</taxon>
        <taxon>Tracheophyta</taxon>
        <taxon>Spermatophyta</taxon>
        <taxon>Magnoliopsida</taxon>
        <taxon>Ranunculales</taxon>
        <taxon>Papaveraceae</taxon>
        <taxon>Papaveroideae</taxon>
        <taxon>Papaver</taxon>
    </lineage>
</organism>
<evidence type="ECO:0000256" key="6">
    <source>
        <dbReference type="SAM" id="MobiDB-lite"/>
    </source>
</evidence>
<reference evidence="8" key="1">
    <citation type="submission" date="2022-04" db="EMBL/GenBank/DDBJ databases">
        <title>A functionally conserved STORR gene fusion in Papaver species that diverged 16.8 million years ago.</title>
        <authorList>
            <person name="Catania T."/>
        </authorList>
    </citation>
    <scope>NUCLEOTIDE SEQUENCE</scope>
    <source>
        <strain evidence="8">S-188037</strain>
    </source>
</reference>
<dbReference type="SMART" id="SM00292">
    <property type="entry name" value="BRCT"/>
    <property type="match status" value="1"/>
</dbReference>
<dbReference type="GO" id="GO:0006303">
    <property type="term" value="P:double-strand break repair via nonhomologous end joining"/>
    <property type="evidence" value="ECO:0007669"/>
    <property type="project" value="InterPro"/>
</dbReference>
<feature type="region of interest" description="Disordered" evidence="6">
    <location>
        <begin position="158"/>
        <end position="209"/>
    </location>
</feature>
<keyword evidence="2" id="KW-0677">Repeat</keyword>
<comment type="subcellular location">
    <subcellularLocation>
        <location evidence="1">Nucleus</location>
    </subcellularLocation>
</comment>
<dbReference type="CDD" id="cd17725">
    <property type="entry name" value="BRCT_XRCC1_rpt1"/>
    <property type="match status" value="1"/>
</dbReference>
<proteinExistence type="predicted"/>
<dbReference type="SUPFAM" id="SSF52113">
    <property type="entry name" value="BRCT domain"/>
    <property type="match status" value="1"/>
</dbReference>
<feature type="compositionally biased region" description="Basic and acidic residues" evidence="6">
    <location>
        <begin position="159"/>
        <end position="169"/>
    </location>
</feature>
<evidence type="ECO:0000313" key="9">
    <source>
        <dbReference type="Proteomes" id="UP001202328"/>
    </source>
</evidence>
<gene>
    <name evidence="8" type="ORF">MKW98_011244</name>
</gene>
<dbReference type="AlphaFoldDB" id="A0AAD4SVJ1"/>
<dbReference type="GO" id="GO:0006284">
    <property type="term" value="P:base-excision repair"/>
    <property type="evidence" value="ECO:0007669"/>
    <property type="project" value="InterPro"/>
</dbReference>
<evidence type="ECO:0000313" key="8">
    <source>
        <dbReference type="EMBL" id="KAI3923614.1"/>
    </source>
</evidence>
<keyword evidence="3" id="KW-0227">DNA damage</keyword>
<keyword evidence="5" id="KW-0539">Nucleus</keyword>
<dbReference type="InterPro" id="IPR001357">
    <property type="entry name" value="BRCT_dom"/>
</dbReference>
<comment type="caution">
    <text evidence="8">The sequence shown here is derived from an EMBL/GenBank/DDBJ whole genome shotgun (WGS) entry which is preliminary data.</text>
</comment>
<feature type="compositionally biased region" description="Low complexity" evidence="6">
    <location>
        <begin position="180"/>
        <end position="194"/>
    </location>
</feature>
<dbReference type="PANTHER" id="PTHR11370">
    <property type="entry name" value="DNA-REPAIR PROTEIN XRCC1"/>
    <property type="match status" value="1"/>
</dbReference>